<proteinExistence type="predicted"/>
<name>A0AAP0G6M3_9ASPA</name>
<dbReference type="PANTHER" id="PTHR35998">
    <property type="entry name" value="OS02G0127900 PROTEIN"/>
    <property type="match status" value="1"/>
</dbReference>
<dbReference type="PANTHER" id="PTHR35998:SF1">
    <property type="entry name" value="OS02G0127900 PROTEIN"/>
    <property type="match status" value="1"/>
</dbReference>
<feature type="compositionally biased region" description="Polar residues" evidence="1">
    <location>
        <begin position="93"/>
        <end position="113"/>
    </location>
</feature>
<sequence>MVLWEITAATAYFLGLKRTYRIALRLQRRIFGPRQNKIRQFLHRRMRGIFDVAVSVHKNIQHRDLEAGRNIGNRILRLLDRIKPSAKIRGSVGKQSNVSSNTEISTPSPNLNSVGKPPDISSNSSAEITTKSLNLNNSLTGGVHRPSNKSSVQGVDDGRRHFTSLSTNSVPAIIMTKKVKQTGIYALPHSYNGVFRKDIALWMYGK</sequence>
<evidence type="ECO:0000256" key="1">
    <source>
        <dbReference type="SAM" id="MobiDB-lite"/>
    </source>
</evidence>
<organism evidence="2 3">
    <name type="scientific">Platanthera zijinensis</name>
    <dbReference type="NCBI Taxonomy" id="2320716"/>
    <lineage>
        <taxon>Eukaryota</taxon>
        <taxon>Viridiplantae</taxon>
        <taxon>Streptophyta</taxon>
        <taxon>Embryophyta</taxon>
        <taxon>Tracheophyta</taxon>
        <taxon>Spermatophyta</taxon>
        <taxon>Magnoliopsida</taxon>
        <taxon>Liliopsida</taxon>
        <taxon>Asparagales</taxon>
        <taxon>Orchidaceae</taxon>
        <taxon>Orchidoideae</taxon>
        <taxon>Orchideae</taxon>
        <taxon>Orchidinae</taxon>
        <taxon>Platanthera</taxon>
    </lineage>
</organism>
<keyword evidence="3" id="KW-1185">Reference proteome</keyword>
<dbReference type="Proteomes" id="UP001418222">
    <property type="component" value="Unassembled WGS sequence"/>
</dbReference>
<evidence type="ECO:0000313" key="3">
    <source>
        <dbReference type="Proteomes" id="UP001418222"/>
    </source>
</evidence>
<evidence type="ECO:0000313" key="2">
    <source>
        <dbReference type="EMBL" id="KAK8940784.1"/>
    </source>
</evidence>
<reference evidence="2 3" key="1">
    <citation type="journal article" date="2022" name="Nat. Plants">
        <title>Genomes of leafy and leafless Platanthera orchids illuminate the evolution of mycoheterotrophy.</title>
        <authorList>
            <person name="Li M.H."/>
            <person name="Liu K.W."/>
            <person name="Li Z."/>
            <person name="Lu H.C."/>
            <person name="Ye Q.L."/>
            <person name="Zhang D."/>
            <person name="Wang J.Y."/>
            <person name="Li Y.F."/>
            <person name="Zhong Z.M."/>
            <person name="Liu X."/>
            <person name="Yu X."/>
            <person name="Liu D.K."/>
            <person name="Tu X.D."/>
            <person name="Liu B."/>
            <person name="Hao Y."/>
            <person name="Liao X.Y."/>
            <person name="Jiang Y.T."/>
            <person name="Sun W.H."/>
            <person name="Chen J."/>
            <person name="Chen Y.Q."/>
            <person name="Ai Y."/>
            <person name="Zhai J.W."/>
            <person name="Wu S.S."/>
            <person name="Zhou Z."/>
            <person name="Hsiao Y.Y."/>
            <person name="Wu W.L."/>
            <person name="Chen Y.Y."/>
            <person name="Lin Y.F."/>
            <person name="Hsu J.L."/>
            <person name="Li C.Y."/>
            <person name="Wang Z.W."/>
            <person name="Zhao X."/>
            <person name="Zhong W.Y."/>
            <person name="Ma X.K."/>
            <person name="Ma L."/>
            <person name="Huang J."/>
            <person name="Chen G.Z."/>
            <person name="Huang M.Z."/>
            <person name="Huang L."/>
            <person name="Peng D.H."/>
            <person name="Luo Y.B."/>
            <person name="Zou S.Q."/>
            <person name="Chen S.P."/>
            <person name="Lan S."/>
            <person name="Tsai W.C."/>
            <person name="Van de Peer Y."/>
            <person name="Liu Z.J."/>
        </authorList>
    </citation>
    <scope>NUCLEOTIDE SEQUENCE [LARGE SCALE GENOMIC DNA]</scope>
    <source>
        <strain evidence="2">Lor287</strain>
    </source>
</reference>
<feature type="region of interest" description="Disordered" evidence="1">
    <location>
        <begin position="137"/>
        <end position="157"/>
    </location>
</feature>
<accession>A0AAP0G6M3</accession>
<dbReference type="EMBL" id="JBBWWQ010000008">
    <property type="protein sequence ID" value="KAK8940784.1"/>
    <property type="molecule type" value="Genomic_DNA"/>
</dbReference>
<dbReference type="AlphaFoldDB" id="A0AAP0G6M3"/>
<feature type="region of interest" description="Disordered" evidence="1">
    <location>
        <begin position="89"/>
        <end position="124"/>
    </location>
</feature>
<protein>
    <submittedName>
        <fullName evidence="2">Uncharacterized protein</fullName>
    </submittedName>
</protein>
<comment type="caution">
    <text evidence="2">The sequence shown here is derived from an EMBL/GenBank/DDBJ whole genome shotgun (WGS) entry which is preliminary data.</text>
</comment>
<gene>
    <name evidence="2" type="ORF">KSP39_PZI009901</name>
</gene>